<gene>
    <name evidence="1" type="ORF">Pka01_56760</name>
</gene>
<sequence length="65" mass="7090">MPARPATVRTTPITVSGRPVTRWKKISEKGTYIPEPSASIVMPVTKASSPGFRLTMLVPPEIISR</sequence>
<dbReference type="EMBL" id="BONV01000031">
    <property type="protein sequence ID" value="GIG82549.1"/>
    <property type="molecule type" value="Genomic_DNA"/>
</dbReference>
<name>A0A8J3PWU9_9ACTN</name>
<reference evidence="1 2" key="1">
    <citation type="submission" date="2021-01" db="EMBL/GenBank/DDBJ databases">
        <title>Whole genome shotgun sequence of Planotetraspora kaengkrachanensis NBRC 104272.</title>
        <authorList>
            <person name="Komaki H."/>
            <person name="Tamura T."/>
        </authorList>
    </citation>
    <scope>NUCLEOTIDE SEQUENCE [LARGE SCALE GENOMIC DNA]</scope>
    <source>
        <strain evidence="1 2">NBRC 104272</strain>
    </source>
</reference>
<evidence type="ECO:0000313" key="2">
    <source>
        <dbReference type="Proteomes" id="UP000630097"/>
    </source>
</evidence>
<accession>A0A8J3PWU9</accession>
<comment type="caution">
    <text evidence="1">The sequence shown here is derived from an EMBL/GenBank/DDBJ whole genome shotgun (WGS) entry which is preliminary data.</text>
</comment>
<protein>
    <submittedName>
        <fullName evidence="1">Uncharacterized protein</fullName>
    </submittedName>
</protein>
<dbReference type="Proteomes" id="UP000630097">
    <property type="component" value="Unassembled WGS sequence"/>
</dbReference>
<keyword evidence="2" id="KW-1185">Reference proteome</keyword>
<evidence type="ECO:0000313" key="1">
    <source>
        <dbReference type="EMBL" id="GIG82549.1"/>
    </source>
</evidence>
<dbReference type="AlphaFoldDB" id="A0A8J3PWU9"/>
<organism evidence="1 2">
    <name type="scientific">Planotetraspora kaengkrachanensis</name>
    <dbReference type="NCBI Taxonomy" id="575193"/>
    <lineage>
        <taxon>Bacteria</taxon>
        <taxon>Bacillati</taxon>
        <taxon>Actinomycetota</taxon>
        <taxon>Actinomycetes</taxon>
        <taxon>Streptosporangiales</taxon>
        <taxon>Streptosporangiaceae</taxon>
        <taxon>Planotetraspora</taxon>
    </lineage>
</organism>
<proteinExistence type="predicted"/>